<dbReference type="Proteomes" id="UP001057455">
    <property type="component" value="Unassembled WGS sequence"/>
</dbReference>
<dbReference type="InterPro" id="IPR013584">
    <property type="entry name" value="RAP"/>
</dbReference>
<feature type="domain" description="RAP" evidence="1">
    <location>
        <begin position="691"/>
        <end position="730"/>
    </location>
</feature>
<keyword evidence="3" id="KW-1185">Reference proteome</keyword>
<dbReference type="OrthoDB" id="360738at2759"/>
<reference evidence="2" key="1">
    <citation type="submission" date="2019-12" db="EMBL/GenBank/DDBJ databases">
        <title>Genome sequence of Babesia ovis.</title>
        <authorList>
            <person name="Yamagishi J."/>
            <person name="Sevinc F."/>
            <person name="Xuan X."/>
        </authorList>
    </citation>
    <scope>NUCLEOTIDE SEQUENCE</scope>
    <source>
        <strain evidence="2">Selcuk</strain>
    </source>
</reference>
<comment type="caution">
    <text evidence="2">The sequence shown here is derived from an EMBL/GenBank/DDBJ whole genome shotgun (WGS) entry which is preliminary data.</text>
</comment>
<dbReference type="Pfam" id="PF08373">
    <property type="entry name" value="RAP"/>
    <property type="match status" value="1"/>
</dbReference>
<evidence type="ECO:0000313" key="2">
    <source>
        <dbReference type="EMBL" id="GFE54531.1"/>
    </source>
</evidence>
<protein>
    <recommendedName>
        <fullName evidence="1">RAP domain-containing protein</fullName>
    </recommendedName>
</protein>
<organism evidence="2 3">
    <name type="scientific">Babesia ovis</name>
    <dbReference type="NCBI Taxonomy" id="5869"/>
    <lineage>
        <taxon>Eukaryota</taxon>
        <taxon>Sar</taxon>
        <taxon>Alveolata</taxon>
        <taxon>Apicomplexa</taxon>
        <taxon>Aconoidasida</taxon>
        <taxon>Piroplasmida</taxon>
        <taxon>Babesiidae</taxon>
        <taxon>Babesia</taxon>
    </lineage>
</organism>
<gene>
    <name evidence="2" type="ORF">BaOVIS_019350</name>
</gene>
<accession>A0A9W5TBY2</accession>
<dbReference type="EMBL" id="BLIY01000016">
    <property type="protein sequence ID" value="GFE54531.1"/>
    <property type="molecule type" value="Genomic_DNA"/>
</dbReference>
<dbReference type="AlphaFoldDB" id="A0A9W5TBY2"/>
<sequence>MVLSRFYLVPRLYRVFHHRRFVSSGCPNPGVSDAVDCDISELQELRQACDVDSSSPDSLSIDDLRRVSSSFRRLRRKGVVDADLCEKYSSLLMNYAEGSSDRPSLSPEECYELFISQFETNSPRQISSLASRLLDIIKADGGPSSVSIALNSLVRLQQAKIHFPEMLDYLSGHVSAMTATQLADFTWSCYSGGLRSKHYLDVAYGCCLGRLNEFDFSDLLRVLRCFSYFSYEYRAVFEQSWPLCRDKLSSLRQDDILMLLNICKTLHREDTIHEMRDCILSHIMDNLDEYHTRFLLQCLAHLTRGRRTQAGGRFISSVFRNVQECRREFENLSVPALVSVMQCIDFWKIRMSLLSSILDILGDRIRELAYSRNLGLWAEVYNVIYSSGWFNPTFMRAGIEHIISEPQILHRVSSHQVVRVLQTFYKLRYYHRESYNRMLQIFIDDFDALKGRLNVISEALLAAADANIEMPSLYDRCLEYLSSSLSALSLNTSDDPLAVLEQSYMWPRNIITSAWSFCVMGYNTDPRFKVFLDILSLEAISEHKHQSSVILMALEVAESTLVSGHFRKECEALLDIYGDRLRALEKLDPGSQMYDLDPDDSMRDHVGEKMTFAQCQEAHFHKGRMRATKHISDLLYHLGRRDVLVRVAPHYNSPYLIDICLSNENKKGLVLFSGRELMRDSVDGKWSVVETGSTRMKRHILSRTGWKVYEISCGQWAQLDTSIERKQFIRAALASLDIEC</sequence>
<proteinExistence type="predicted"/>
<evidence type="ECO:0000259" key="1">
    <source>
        <dbReference type="Pfam" id="PF08373"/>
    </source>
</evidence>
<evidence type="ECO:0000313" key="3">
    <source>
        <dbReference type="Proteomes" id="UP001057455"/>
    </source>
</evidence>
<name>A0A9W5TBY2_BABOV</name>